<dbReference type="Gene3D" id="1.25.40.420">
    <property type="match status" value="1"/>
</dbReference>
<accession>A0AAV2ALF6</accession>
<proteinExistence type="predicted"/>
<protein>
    <recommendedName>
        <fullName evidence="1">BTB domain-containing protein</fullName>
    </recommendedName>
</protein>
<keyword evidence="3" id="KW-1185">Reference proteome</keyword>
<dbReference type="Pfam" id="PF00651">
    <property type="entry name" value="BTB"/>
    <property type="match status" value="1"/>
</dbReference>
<dbReference type="CDD" id="cd18186">
    <property type="entry name" value="BTB_POZ_ZBTB_KLHL-like"/>
    <property type="match status" value="1"/>
</dbReference>
<comment type="caution">
    <text evidence="2">The sequence shown here is derived from an EMBL/GenBank/DDBJ whole genome shotgun (WGS) entry which is preliminary data.</text>
</comment>
<dbReference type="PROSITE" id="PS50097">
    <property type="entry name" value="BTB"/>
    <property type="match status" value="1"/>
</dbReference>
<dbReference type="SUPFAM" id="SSF54695">
    <property type="entry name" value="POZ domain"/>
    <property type="match status" value="1"/>
</dbReference>
<dbReference type="PANTHER" id="PTHR24413">
    <property type="entry name" value="SPECKLE-TYPE POZ PROTEIN"/>
    <property type="match status" value="1"/>
</dbReference>
<organism evidence="2 3">
    <name type="scientific">Larinioides sclopetarius</name>
    <dbReference type="NCBI Taxonomy" id="280406"/>
    <lineage>
        <taxon>Eukaryota</taxon>
        <taxon>Metazoa</taxon>
        <taxon>Ecdysozoa</taxon>
        <taxon>Arthropoda</taxon>
        <taxon>Chelicerata</taxon>
        <taxon>Arachnida</taxon>
        <taxon>Araneae</taxon>
        <taxon>Araneomorphae</taxon>
        <taxon>Entelegynae</taxon>
        <taxon>Araneoidea</taxon>
        <taxon>Araneidae</taxon>
        <taxon>Larinioides</taxon>
    </lineage>
</organism>
<sequence length="442" mass="51607">MDFRSRILCNDRRFLAGERLYICQKTLTLQCRMWEDCGDINEFDQSIGRTHLVMERIVSAENFDFEKSIEKTIDIRSKCKNKTLMTISILYCNDMIDVGIDSTREEKMGFSTCRLSLENEWLGKKIFEHKIQFFGRPTKKVWRLPISDKIWPSKIDVSIKSNCTFTTELVYSTGTVNGIIEKVYTPKISQFLSNYFGRSTCRNPKYWPNISEDLLKLVPIKDLCDMVLKAQNRPFSVHKIVLCARSPVFLAMLTSPMKEKEYGCIDIVDISVETMGKFLYFLYRDVILIFHWNEAVELYYVADKYQVKRLKFLCCSYLLENINIGNICELLMLADSHHDYELKQKVNNIIWENDEFVFGSDTWQKLTDEKLELANETMLSKYKGKGNQNSIKTYDESIHPKIQDDFRSLYANRIATDIVVKTANNSYPAYKTILCASSLILR</sequence>
<dbReference type="CDD" id="cd14733">
    <property type="entry name" value="BACK"/>
    <property type="match status" value="1"/>
</dbReference>
<reference evidence="2 3" key="1">
    <citation type="submission" date="2024-04" db="EMBL/GenBank/DDBJ databases">
        <authorList>
            <person name="Rising A."/>
            <person name="Reimegard J."/>
            <person name="Sonavane S."/>
            <person name="Akerstrom W."/>
            <person name="Nylinder S."/>
            <person name="Hedman E."/>
            <person name="Kallberg Y."/>
        </authorList>
    </citation>
    <scope>NUCLEOTIDE SEQUENCE [LARGE SCALE GENOMIC DNA]</scope>
</reference>
<gene>
    <name evidence="2" type="ORF">LARSCL_LOCUS12972</name>
</gene>
<dbReference type="InterPro" id="IPR011333">
    <property type="entry name" value="SKP1/BTB/POZ_sf"/>
</dbReference>
<evidence type="ECO:0000313" key="2">
    <source>
        <dbReference type="EMBL" id="CAL1284115.1"/>
    </source>
</evidence>
<name>A0AAV2ALF6_9ARAC</name>
<dbReference type="SMART" id="SM00225">
    <property type="entry name" value="BTB"/>
    <property type="match status" value="1"/>
</dbReference>
<evidence type="ECO:0000313" key="3">
    <source>
        <dbReference type="Proteomes" id="UP001497382"/>
    </source>
</evidence>
<feature type="domain" description="BTB" evidence="1">
    <location>
        <begin position="224"/>
        <end position="291"/>
    </location>
</feature>
<dbReference type="Gene3D" id="3.30.710.10">
    <property type="entry name" value="Potassium Channel Kv1.1, Chain A"/>
    <property type="match status" value="1"/>
</dbReference>
<dbReference type="Proteomes" id="UP001497382">
    <property type="component" value="Unassembled WGS sequence"/>
</dbReference>
<dbReference type="AlphaFoldDB" id="A0AAV2ALF6"/>
<dbReference type="InterPro" id="IPR000210">
    <property type="entry name" value="BTB/POZ_dom"/>
</dbReference>
<evidence type="ECO:0000259" key="1">
    <source>
        <dbReference type="PROSITE" id="PS50097"/>
    </source>
</evidence>
<dbReference type="EMBL" id="CAXIEN010000176">
    <property type="protein sequence ID" value="CAL1284115.1"/>
    <property type="molecule type" value="Genomic_DNA"/>
</dbReference>